<comment type="caution">
    <text evidence="2">The sequence shown here is derived from an EMBL/GenBank/DDBJ whole genome shotgun (WGS) entry which is preliminary data.</text>
</comment>
<dbReference type="AlphaFoldDB" id="A0A2S7KQU1"/>
<dbReference type="EMBL" id="MQUB01000001">
    <property type="protein sequence ID" value="PQB04981.1"/>
    <property type="molecule type" value="Genomic_DNA"/>
</dbReference>
<sequence>MDNTLEKYLPSESVSACLELIKIHEVHLKIVNERVTRHGDYRLRPDGTHQITVNANLNPYRFLMTLIHELAHLVAYKKYGRQIKPHGREWKHTFQQMMLPFIRPQVFPSEVLPQLARHFKNPRASSDSDPALALSLKQYDPPNDKYYIFEVPMGGYFKLYNGRVFRRGAKRVKRFECVEVKTGRLYLFNPMAEVNLIQ</sequence>
<proteinExistence type="predicted"/>
<gene>
    <name evidence="2" type="ORF">BST85_08805</name>
</gene>
<dbReference type="RefSeq" id="WP_104812912.1">
    <property type="nucleotide sequence ID" value="NZ_MQUB01000001.1"/>
</dbReference>
<keyword evidence="3" id="KW-1185">Reference proteome</keyword>
<dbReference type="Pfam" id="PF10263">
    <property type="entry name" value="SprT-like"/>
    <property type="match status" value="1"/>
</dbReference>
<dbReference type="GO" id="GO:0006950">
    <property type="term" value="P:response to stress"/>
    <property type="evidence" value="ECO:0007669"/>
    <property type="project" value="UniProtKB-ARBA"/>
</dbReference>
<feature type="domain" description="SprT-like" evidence="1">
    <location>
        <begin position="25"/>
        <end position="97"/>
    </location>
</feature>
<dbReference type="InterPro" id="IPR006640">
    <property type="entry name" value="SprT-like_domain"/>
</dbReference>
<protein>
    <submittedName>
        <fullName evidence="2">SprT domain-containing protein</fullName>
    </submittedName>
</protein>
<reference evidence="2 3" key="1">
    <citation type="submission" date="2016-11" db="EMBL/GenBank/DDBJ databases">
        <title>Trade-off between light-utilization and light-protection in marine flavobacteria.</title>
        <authorList>
            <person name="Kumagai Y."/>
        </authorList>
    </citation>
    <scope>NUCLEOTIDE SEQUENCE [LARGE SCALE GENOMIC DNA]</scope>
    <source>
        <strain evidence="2 3">NBRC 107741</strain>
    </source>
</reference>
<evidence type="ECO:0000313" key="3">
    <source>
        <dbReference type="Proteomes" id="UP000239800"/>
    </source>
</evidence>
<dbReference type="Proteomes" id="UP000239800">
    <property type="component" value="Unassembled WGS sequence"/>
</dbReference>
<accession>A0A2S7KQU1</accession>
<name>A0A2S7KQU1_9FLAO</name>
<evidence type="ECO:0000259" key="1">
    <source>
        <dbReference type="Pfam" id="PF10263"/>
    </source>
</evidence>
<dbReference type="OrthoDB" id="267364at2"/>
<organism evidence="2 3">
    <name type="scientific">Aureitalea marina</name>
    <dbReference type="NCBI Taxonomy" id="930804"/>
    <lineage>
        <taxon>Bacteria</taxon>
        <taxon>Pseudomonadati</taxon>
        <taxon>Bacteroidota</taxon>
        <taxon>Flavobacteriia</taxon>
        <taxon>Flavobacteriales</taxon>
        <taxon>Flavobacteriaceae</taxon>
        <taxon>Aureitalea</taxon>
    </lineage>
</organism>
<evidence type="ECO:0000313" key="2">
    <source>
        <dbReference type="EMBL" id="PQB04981.1"/>
    </source>
</evidence>